<dbReference type="InterPro" id="IPR017900">
    <property type="entry name" value="4Fe4S_Fe_S_CS"/>
</dbReference>
<dbReference type="InterPro" id="IPR036812">
    <property type="entry name" value="NAD(P)_OxRdtase_dom_sf"/>
</dbReference>
<accession>A0A7C3RHL2</accession>
<evidence type="ECO:0000256" key="2">
    <source>
        <dbReference type="ARBA" id="ARBA00023004"/>
    </source>
</evidence>
<dbReference type="InterPro" id="IPR017896">
    <property type="entry name" value="4Fe4S_Fe-S-bd"/>
</dbReference>
<keyword evidence="1" id="KW-0479">Metal-binding</keyword>
<evidence type="ECO:0000313" key="5">
    <source>
        <dbReference type="EMBL" id="HFX13058.1"/>
    </source>
</evidence>
<dbReference type="PROSITE" id="PS51379">
    <property type="entry name" value="4FE4S_FER_2"/>
    <property type="match status" value="1"/>
</dbReference>
<evidence type="ECO:0000259" key="4">
    <source>
        <dbReference type="PROSITE" id="PS51379"/>
    </source>
</evidence>
<dbReference type="InterPro" id="IPR053135">
    <property type="entry name" value="AKR2_Oxidoreductase"/>
</dbReference>
<organism evidence="5">
    <name type="scientific">Dictyoglomus thermophilum</name>
    <dbReference type="NCBI Taxonomy" id="14"/>
    <lineage>
        <taxon>Bacteria</taxon>
        <taxon>Pseudomonadati</taxon>
        <taxon>Dictyoglomota</taxon>
        <taxon>Dictyoglomia</taxon>
        <taxon>Dictyoglomales</taxon>
        <taxon>Dictyoglomaceae</taxon>
        <taxon>Dictyoglomus</taxon>
    </lineage>
</organism>
<gene>
    <name evidence="5" type="ORF">ENW00_02730</name>
</gene>
<dbReference type="PANTHER" id="PTHR43312:SF2">
    <property type="entry name" value="OXIDOREDUCTASE"/>
    <property type="match status" value="1"/>
</dbReference>
<dbReference type="Gene3D" id="3.20.20.100">
    <property type="entry name" value="NADP-dependent oxidoreductase domain"/>
    <property type="match status" value="1"/>
</dbReference>
<dbReference type="SUPFAM" id="SSF51430">
    <property type="entry name" value="NAD(P)-linked oxidoreductase"/>
    <property type="match status" value="1"/>
</dbReference>
<reference evidence="5" key="1">
    <citation type="journal article" date="2020" name="mSystems">
        <title>Genome- and Community-Level Interaction Insights into Carbon Utilization and Element Cycling Functions of Hydrothermarchaeota in Hydrothermal Sediment.</title>
        <authorList>
            <person name="Zhou Z."/>
            <person name="Liu Y."/>
            <person name="Xu W."/>
            <person name="Pan J."/>
            <person name="Luo Z.H."/>
            <person name="Li M."/>
        </authorList>
    </citation>
    <scope>NUCLEOTIDE SEQUENCE [LARGE SCALE GENOMIC DNA]</scope>
    <source>
        <strain evidence="5">SpSt-81</strain>
    </source>
</reference>
<dbReference type="EMBL" id="DTIN01000009">
    <property type="protein sequence ID" value="HFX13058.1"/>
    <property type="molecule type" value="Genomic_DNA"/>
</dbReference>
<dbReference type="PROSITE" id="PS00198">
    <property type="entry name" value="4FE4S_FER_1"/>
    <property type="match status" value="1"/>
</dbReference>
<dbReference type="CDD" id="cd19096">
    <property type="entry name" value="AKR_Fe-S_oxidoreductase"/>
    <property type="match status" value="1"/>
</dbReference>
<sequence>MRYRKMNKIDVTVSSLGFGAMRLPTLGSDSQIDEPKAIELIRYAIDHGVNYVDTAYGYHGGQSEILVGKALKDGYRDKTYLATKLPVWFVNKKEDMDRLLNEQLKKLDTDHIDFYLLHALNRESWQKVYNLGVLEWGERMKEKNLIRFFGFSFHDDLDTFKKIIDAYDWDFCQIQYNYMDVDYQAGREGLLYAYNKGINVVVMEPLRGGRLARPPKDVMDLINSYKIKRSPVEWALLWLWNHKEISTVLSGMSTLEQVKENIEIADKAEVGILSQEELEFVEKLRLAFLGRKAIDCTQCGYCMPCPYGVNIPRNFFLYNEGIRYDDWGAPRWEYNYSMREEERASNCQECGVCETKCPQQLPIRELLKKVHEALAQK</sequence>
<dbReference type="SUPFAM" id="SSF46548">
    <property type="entry name" value="alpha-helical ferredoxin"/>
    <property type="match status" value="1"/>
</dbReference>
<protein>
    <submittedName>
        <fullName evidence="5">Aldo/keto reductase</fullName>
    </submittedName>
</protein>
<dbReference type="InterPro" id="IPR023210">
    <property type="entry name" value="NADP_OxRdtase_dom"/>
</dbReference>
<proteinExistence type="predicted"/>
<dbReference type="GO" id="GO:0046872">
    <property type="term" value="F:metal ion binding"/>
    <property type="evidence" value="ECO:0007669"/>
    <property type="project" value="UniProtKB-KW"/>
</dbReference>
<dbReference type="GO" id="GO:0051536">
    <property type="term" value="F:iron-sulfur cluster binding"/>
    <property type="evidence" value="ECO:0007669"/>
    <property type="project" value="UniProtKB-KW"/>
</dbReference>
<dbReference type="Pfam" id="PF13534">
    <property type="entry name" value="Fer4_17"/>
    <property type="match status" value="1"/>
</dbReference>
<comment type="caution">
    <text evidence="5">The sequence shown here is derived from an EMBL/GenBank/DDBJ whole genome shotgun (WGS) entry which is preliminary data.</text>
</comment>
<keyword evidence="3" id="KW-0411">Iron-sulfur</keyword>
<feature type="domain" description="4Fe-4S ferredoxin-type" evidence="4">
    <location>
        <begin position="338"/>
        <end position="367"/>
    </location>
</feature>
<evidence type="ECO:0000256" key="3">
    <source>
        <dbReference type="ARBA" id="ARBA00023014"/>
    </source>
</evidence>
<dbReference type="PANTHER" id="PTHR43312">
    <property type="entry name" value="D-THREO-ALDOSE 1-DEHYDROGENASE"/>
    <property type="match status" value="1"/>
</dbReference>
<dbReference type="Pfam" id="PF00248">
    <property type="entry name" value="Aldo_ket_red"/>
    <property type="match status" value="1"/>
</dbReference>
<dbReference type="AlphaFoldDB" id="A0A7C3RHL2"/>
<evidence type="ECO:0000256" key="1">
    <source>
        <dbReference type="ARBA" id="ARBA00022723"/>
    </source>
</evidence>
<keyword evidence="2" id="KW-0408">Iron</keyword>
<name>A0A7C3RHL2_DICTH</name>